<name>A0A5M6J2S9_9PROT</name>
<protein>
    <recommendedName>
        <fullName evidence="3">Nucleoside-diphosphate sugar epimerase</fullName>
    </recommendedName>
</protein>
<sequence>MPAERVWVLDDPRAGTAAQAIGIAERLGVPFRRIPLTWNWMAHLAGLARHGSLLGLAGPARATLARGIAAPSTASGEPGVLPTLAISAGSRSSAVALWLKQQTGCRIVHCMRPGIGGLFRAGHFDLLVIPEHDHPDKAANVMPVLGAPHRLSPLILRQAAAAWQERLAHLPHPRVALLVGGPVRGTGLPPVLAHRLGVAVARLAAERGGAVLATTSRRTGAEATAALSVGLSRALHLLYRWGEPGENPYHGFLAGADAIVVTADSVSMISEACATTVPVFVALPELAGPRHLRLIDSLRQAGQVHPLEDTLSPWPRPPLDEAGRVAGEIIRRFPVE</sequence>
<dbReference type="PANTHER" id="PTHR33986:SF15">
    <property type="entry name" value="MITOCHONDRIAL FISSION PROTEIN ELM1"/>
    <property type="match status" value="1"/>
</dbReference>
<evidence type="ECO:0000313" key="2">
    <source>
        <dbReference type="Proteomes" id="UP000325255"/>
    </source>
</evidence>
<dbReference type="PANTHER" id="PTHR33986">
    <property type="entry name" value="OS02G0535700 PROTEIN"/>
    <property type="match status" value="1"/>
</dbReference>
<dbReference type="InterPro" id="IPR009367">
    <property type="entry name" value="Elm1-like"/>
</dbReference>
<dbReference type="Pfam" id="PF06258">
    <property type="entry name" value="Mito_fiss_Elm1"/>
    <property type="match status" value="1"/>
</dbReference>
<dbReference type="Proteomes" id="UP000325255">
    <property type="component" value="Unassembled WGS sequence"/>
</dbReference>
<evidence type="ECO:0000313" key="1">
    <source>
        <dbReference type="EMBL" id="KAA5614417.1"/>
    </source>
</evidence>
<dbReference type="AlphaFoldDB" id="A0A5M6J2S9"/>
<dbReference type="EMBL" id="VWPK01000002">
    <property type="protein sequence ID" value="KAA5614417.1"/>
    <property type="molecule type" value="Genomic_DNA"/>
</dbReference>
<reference evidence="1 2" key="1">
    <citation type="submission" date="2019-09" db="EMBL/GenBank/DDBJ databases">
        <title>Genome sequence of Rhodovastum atsumiense, a diverse member of the Acetobacteraceae family of non-sulfur purple photosynthetic bacteria.</title>
        <authorList>
            <person name="Meyer T."/>
            <person name="Kyndt J."/>
        </authorList>
    </citation>
    <scope>NUCLEOTIDE SEQUENCE [LARGE SCALE GENOMIC DNA]</scope>
    <source>
        <strain evidence="1 2">DSM 21279</strain>
    </source>
</reference>
<dbReference type="OrthoDB" id="272235at2"/>
<evidence type="ECO:0008006" key="3">
    <source>
        <dbReference type="Google" id="ProtNLM"/>
    </source>
</evidence>
<gene>
    <name evidence="1" type="ORF">F1189_01400</name>
</gene>
<keyword evidence="2" id="KW-1185">Reference proteome</keyword>
<organism evidence="1 2">
    <name type="scientific">Rhodovastum atsumiense</name>
    <dbReference type="NCBI Taxonomy" id="504468"/>
    <lineage>
        <taxon>Bacteria</taxon>
        <taxon>Pseudomonadati</taxon>
        <taxon>Pseudomonadota</taxon>
        <taxon>Alphaproteobacteria</taxon>
        <taxon>Acetobacterales</taxon>
        <taxon>Acetobacteraceae</taxon>
        <taxon>Rhodovastum</taxon>
    </lineage>
</organism>
<accession>A0A5M6J2S9</accession>
<proteinExistence type="predicted"/>
<comment type="caution">
    <text evidence="1">The sequence shown here is derived from an EMBL/GenBank/DDBJ whole genome shotgun (WGS) entry which is preliminary data.</text>
</comment>